<accession>A0A438KBP1</accession>
<evidence type="ECO:0000313" key="3">
    <source>
        <dbReference type="Proteomes" id="UP000288805"/>
    </source>
</evidence>
<organism evidence="2 3">
    <name type="scientific">Vitis vinifera</name>
    <name type="common">Grape</name>
    <dbReference type="NCBI Taxonomy" id="29760"/>
    <lineage>
        <taxon>Eukaryota</taxon>
        <taxon>Viridiplantae</taxon>
        <taxon>Streptophyta</taxon>
        <taxon>Embryophyta</taxon>
        <taxon>Tracheophyta</taxon>
        <taxon>Spermatophyta</taxon>
        <taxon>Magnoliopsida</taxon>
        <taxon>eudicotyledons</taxon>
        <taxon>Gunneridae</taxon>
        <taxon>Pentapetalae</taxon>
        <taxon>rosids</taxon>
        <taxon>Vitales</taxon>
        <taxon>Vitaceae</taxon>
        <taxon>Viteae</taxon>
        <taxon>Vitis</taxon>
    </lineage>
</organism>
<gene>
    <name evidence="2" type="ORF">CK203_006493</name>
</gene>
<feature type="region of interest" description="Disordered" evidence="1">
    <location>
        <begin position="1"/>
        <end position="20"/>
    </location>
</feature>
<dbReference type="EMBL" id="QGNW01000011">
    <property type="protein sequence ID" value="RVX18632.1"/>
    <property type="molecule type" value="Genomic_DNA"/>
</dbReference>
<evidence type="ECO:0000256" key="1">
    <source>
        <dbReference type="SAM" id="MobiDB-lite"/>
    </source>
</evidence>
<proteinExistence type="predicted"/>
<protein>
    <submittedName>
        <fullName evidence="2">Uncharacterized protein</fullName>
    </submittedName>
</protein>
<dbReference type="AlphaFoldDB" id="A0A438KBP1"/>
<sequence>MIERDIGPNKDESILREDTSKEARNRYKSKVLKNHPISNVIGNMNEYVVTRRQSRLNEMGFICYTSQLELRNVDEALGDESWTTAL</sequence>
<dbReference type="Proteomes" id="UP000288805">
    <property type="component" value="Unassembled WGS sequence"/>
</dbReference>
<evidence type="ECO:0000313" key="2">
    <source>
        <dbReference type="EMBL" id="RVX18632.1"/>
    </source>
</evidence>
<comment type="caution">
    <text evidence="2">The sequence shown here is derived from an EMBL/GenBank/DDBJ whole genome shotgun (WGS) entry which is preliminary data.</text>
</comment>
<name>A0A438KBP1_VITVI</name>
<reference evidence="2 3" key="1">
    <citation type="journal article" date="2018" name="PLoS Genet.">
        <title>Population sequencing reveals clonal diversity and ancestral inbreeding in the grapevine cultivar Chardonnay.</title>
        <authorList>
            <person name="Roach M.J."/>
            <person name="Johnson D.L."/>
            <person name="Bohlmann J."/>
            <person name="van Vuuren H.J."/>
            <person name="Jones S.J."/>
            <person name="Pretorius I.S."/>
            <person name="Schmidt S.A."/>
            <person name="Borneman A.R."/>
        </authorList>
    </citation>
    <scope>NUCLEOTIDE SEQUENCE [LARGE SCALE GENOMIC DNA]</scope>
    <source>
        <strain evidence="3">cv. Chardonnay</strain>
        <tissue evidence="2">Leaf</tissue>
    </source>
</reference>